<dbReference type="Proteomes" id="UP000191342">
    <property type="component" value="Unassembled WGS sequence"/>
</dbReference>
<dbReference type="AlphaFoldDB" id="A0A1V6SUP5"/>
<name>A0A1V6SUP5_9EURO</name>
<comment type="caution">
    <text evidence="1">The sequence shown here is derived from an EMBL/GenBank/DDBJ whole genome shotgun (WGS) entry which is preliminary data.</text>
</comment>
<gene>
    <name evidence="1" type="ORF">PENFLA_c023G09264</name>
</gene>
<sequence length="149" mass="16919">MPLKKFFESTPYPPGERIARDSKDVKETKALKDEYTKGIHMSRARREGSHPDVCFRSKHWNYVLYQATLAGHFTGSEKTHRFQGLMLKDLTLSNEVDNIHCVFCLAEDEHFANESVILRCQCKAATRFLGCIPALKDGDGELVDNAEKA</sequence>
<proteinExistence type="predicted"/>
<dbReference type="EMBL" id="MLQL01000023">
    <property type="protein sequence ID" value="OQE17742.1"/>
    <property type="molecule type" value="Genomic_DNA"/>
</dbReference>
<protein>
    <submittedName>
        <fullName evidence="1">Uncharacterized protein</fullName>
    </submittedName>
</protein>
<keyword evidence="2" id="KW-1185">Reference proteome</keyword>
<dbReference type="OrthoDB" id="4340602at2759"/>
<reference evidence="2" key="1">
    <citation type="journal article" date="2017" name="Nat. Microbiol.">
        <title>Global analysis of biosynthetic gene clusters reveals vast potential of secondary metabolite production in Penicillium species.</title>
        <authorList>
            <person name="Nielsen J.C."/>
            <person name="Grijseels S."/>
            <person name="Prigent S."/>
            <person name="Ji B."/>
            <person name="Dainat J."/>
            <person name="Nielsen K.F."/>
            <person name="Frisvad J.C."/>
            <person name="Workman M."/>
            <person name="Nielsen J."/>
        </authorList>
    </citation>
    <scope>NUCLEOTIDE SEQUENCE [LARGE SCALE GENOMIC DNA]</scope>
    <source>
        <strain evidence="2">IBT 14082</strain>
    </source>
</reference>
<evidence type="ECO:0000313" key="1">
    <source>
        <dbReference type="EMBL" id="OQE17742.1"/>
    </source>
</evidence>
<organism evidence="1 2">
    <name type="scientific">Penicillium flavigenum</name>
    <dbReference type="NCBI Taxonomy" id="254877"/>
    <lineage>
        <taxon>Eukaryota</taxon>
        <taxon>Fungi</taxon>
        <taxon>Dikarya</taxon>
        <taxon>Ascomycota</taxon>
        <taxon>Pezizomycotina</taxon>
        <taxon>Eurotiomycetes</taxon>
        <taxon>Eurotiomycetidae</taxon>
        <taxon>Eurotiales</taxon>
        <taxon>Aspergillaceae</taxon>
        <taxon>Penicillium</taxon>
    </lineage>
</organism>
<accession>A0A1V6SUP5</accession>
<evidence type="ECO:0000313" key="2">
    <source>
        <dbReference type="Proteomes" id="UP000191342"/>
    </source>
</evidence>